<evidence type="ECO:0000256" key="4">
    <source>
        <dbReference type="ARBA" id="ARBA00022989"/>
    </source>
</evidence>
<keyword evidence="4 8" id="KW-1133">Transmembrane helix</keyword>
<dbReference type="InterPro" id="IPR042267">
    <property type="entry name" value="VTC_sf"/>
</dbReference>
<dbReference type="HOGENOM" id="CLU_244025_0_0_1"/>
<dbReference type="PROSITE" id="PS51382">
    <property type="entry name" value="SPX"/>
    <property type="match status" value="1"/>
</dbReference>
<feature type="region of interest" description="Disordered" evidence="7">
    <location>
        <begin position="555"/>
        <end position="600"/>
    </location>
</feature>
<proteinExistence type="predicted"/>
<evidence type="ECO:0000256" key="1">
    <source>
        <dbReference type="ARBA" id="ARBA00004128"/>
    </source>
</evidence>
<dbReference type="OrthoDB" id="6493944at2759"/>
<feature type="compositionally biased region" description="Pro residues" evidence="7">
    <location>
        <begin position="945"/>
        <end position="954"/>
    </location>
</feature>
<dbReference type="EMBL" id="KL659751">
    <property type="protein sequence ID" value="KFA68677.1"/>
    <property type="molecule type" value="Genomic_DNA"/>
</dbReference>
<feature type="region of interest" description="Disordered" evidence="7">
    <location>
        <begin position="912"/>
        <end position="975"/>
    </location>
</feature>
<reference evidence="10 11" key="1">
    <citation type="journal article" date="2014" name="BMC Genomics">
        <title>Comparative genome sequencing reveals chemotype-specific gene clusters in the toxigenic black mold Stachybotrys.</title>
        <authorList>
            <person name="Semeiks J."/>
            <person name="Borek D."/>
            <person name="Otwinowski Z."/>
            <person name="Grishin N.V."/>
        </authorList>
    </citation>
    <scope>NUCLEOTIDE SEQUENCE [LARGE SCALE GENOMIC DNA]</scope>
    <source>
        <strain evidence="10 11">IBT 40285</strain>
    </source>
</reference>
<dbReference type="InterPro" id="IPR003807">
    <property type="entry name" value="DUF202"/>
</dbReference>
<feature type="compositionally biased region" description="Basic and acidic residues" evidence="7">
    <location>
        <begin position="1425"/>
        <end position="1438"/>
    </location>
</feature>
<feature type="region of interest" description="Disordered" evidence="7">
    <location>
        <begin position="1550"/>
        <end position="1589"/>
    </location>
</feature>
<sequence length="1656" mass="186711">MHFGKTLKGSIFPPWKDKYIDYAKLQKLLREDESDEDGTPWTEEDERNFCDEIFNVQLEKVALFQQERFDALKQRVDDALKRLGEVAPDDKDGKSAATGEDASARLKELKSELDEIIKEVRELKRYSNINYTGFLKIVKKHDRKRRNLYPIRPMTQLRLAERPFNSESSYRPLLDKLHLMYSAIREQVDTAEEAPVDLDNPAETHNGERYTAYKFWIHPDNLLEVETFILPRLPALVYSQQSAKELDGNEAPSITSLYFDNNDFEIYSDKVNRQSETASLRLRWYGQLSSRPDIYVEQKTADAHGNSQELKFVIKDKNVKGFISGEDVMEKKLQKMERQGQQASQIESLRKTTASIQDFLRQKHLAPVLRANYMRRAFQKPADDRVRISIDSDLAFIREDTLDEDRPCRDPQEWHRLDIDENNLKYPFKNINQSEVARFPYSVLEIKLKEDKRGKRPSWIEELMSSHLVHPAPRFSKFVHGVASLFEDHVNNLPMWLSDLQSDIRKDPQQAFEEEEQRRAQRAEDAMVVGSLIGTLPSSYQAAKSSPVGKSYLADRMSAESRSKLSRSQQQDGGEGGGENGESNSQAQQQESRGYGTLSKVIPGFSGTRYSRARRARAREVTLPEGVVEPEEWIKNKGELKVEPKVWLANERTFLKWQHISILQGGLAVALYSAAGRDTIALAMGVVYFAIAVFAGGWGYYMLHVRRNMIIERSGKDFDNMIGPLIIAGSLMSALIINFVLQYRAAIGRMSIENIGEPITDELFLNCTGQPLDVQAPITAAKTILGASSRACSATRPASQQRSPVSVAAHSGRVKGLVDSGLTLETLILHTADLERHGEGESNRKKKRKLKKQASEGEKSRHSTPVVNPFALTSSRMAEATDQADRRGFWGGLLRRGSLARHLNRLTTQDNYIKHGDDGAAGPNGSRTGLSDYEKPNPRRRPRRPSPAPPPPDPQARLGTAGSTDRSSKGVGWKEGLISTRDYGSMIPLTKWPPTGVSSLDDLPPQHAMELITKGASTHTGHRLAVPHAPDHCYALYTTSQGNRGGDTDAADLYDAMVSLMTMRMRGAGHASAPWETLEQPTYSFYYGQQPGTITLNQWAFMASALPQTIALRDSGVLPRDMTLGRVMERLRELQSGLEDDDEDLLYRILYKRMLKDPERLVSPHRTLDKQITDLIVVLSRPDWIDFTNPKNQVVTRFIFDKTAEDQGHYHKFFHQLLLSLELDLRIHSAQHSKSAKERLLRQIPPTIQWNLALARRWRDYVRVLDWGETPEDTVLRYKLRRRQVKALKQFAQTMKWPNLAETLDNLKAKDEEMSLGSISSDTFAFFSGLVLPGPTFPFLIMNTLIDLDPDPATDDLALLSHMHPNCGFQYRSSYTYWSATSIVGKVLAPTCATLAGWVGPGRPTADLGRSQIARVRCHRPRQQLRAEDVESMAERSDPLGPPAESYPVNEYALPKPARPQTDMVRIELLGFKPVEERTATSGPQLYDATIQFAIQGLSWPLRLMYDVSFISAWPCSDGPHPLFFDYAYQAVQVDKVVGVRDWGRLYGSHGSGSLHRSARSSPVPSSLAQGFRHPTYNGTTEDGDDDGDDEKVLLVEAFGVRDNEVLARAWCSHWGLSAVVADVRKTCIACAIREAYAATLTVVILVEGQPEDMDE</sequence>
<dbReference type="Gene3D" id="3.20.100.30">
    <property type="entry name" value="VTC, catalytic tunnel domain"/>
    <property type="match status" value="1"/>
</dbReference>
<evidence type="ECO:0000256" key="2">
    <source>
        <dbReference type="ARBA" id="ARBA00022554"/>
    </source>
</evidence>
<dbReference type="OMA" id="NPHKAME"/>
<name>A0A084QXJ2_STAC4</name>
<dbReference type="InterPro" id="IPR004331">
    <property type="entry name" value="SPX_dom"/>
</dbReference>
<evidence type="ECO:0000256" key="3">
    <source>
        <dbReference type="ARBA" id="ARBA00022692"/>
    </source>
</evidence>
<evidence type="ECO:0000256" key="5">
    <source>
        <dbReference type="ARBA" id="ARBA00023136"/>
    </source>
</evidence>
<organism evidence="10 11">
    <name type="scientific">Stachybotrys chlorohalonatus (strain IBT 40285)</name>
    <dbReference type="NCBI Taxonomy" id="1283841"/>
    <lineage>
        <taxon>Eukaryota</taxon>
        <taxon>Fungi</taxon>
        <taxon>Dikarya</taxon>
        <taxon>Ascomycota</taxon>
        <taxon>Pezizomycotina</taxon>
        <taxon>Sordariomycetes</taxon>
        <taxon>Hypocreomycetidae</taxon>
        <taxon>Hypocreales</taxon>
        <taxon>Stachybotryaceae</taxon>
        <taxon>Stachybotrys</taxon>
    </lineage>
</organism>
<keyword evidence="6" id="KW-0175">Coiled coil</keyword>
<dbReference type="Pfam" id="PF02656">
    <property type="entry name" value="DUF202"/>
    <property type="match status" value="1"/>
</dbReference>
<dbReference type="Proteomes" id="UP000028524">
    <property type="component" value="Unassembled WGS sequence"/>
</dbReference>
<feature type="domain" description="SPX" evidence="9">
    <location>
        <begin position="1"/>
        <end position="155"/>
    </location>
</feature>
<dbReference type="Pfam" id="PF09359">
    <property type="entry name" value="VTC"/>
    <property type="match status" value="1"/>
</dbReference>
<keyword evidence="11" id="KW-1185">Reference proteome</keyword>
<dbReference type="CDD" id="cd14480">
    <property type="entry name" value="SPX_VTC2_like"/>
    <property type="match status" value="1"/>
</dbReference>
<feature type="compositionally biased region" description="Polar residues" evidence="7">
    <location>
        <begin position="1560"/>
        <end position="1569"/>
    </location>
</feature>
<evidence type="ECO:0000313" key="10">
    <source>
        <dbReference type="EMBL" id="KFA68677.1"/>
    </source>
</evidence>
<evidence type="ECO:0000259" key="9">
    <source>
        <dbReference type="PROSITE" id="PS51382"/>
    </source>
</evidence>
<gene>
    <name evidence="10" type="ORF">S40285_02622</name>
</gene>
<evidence type="ECO:0000256" key="6">
    <source>
        <dbReference type="SAM" id="Coils"/>
    </source>
</evidence>
<dbReference type="GO" id="GO:0033254">
    <property type="term" value="C:vacuolar transporter chaperone complex"/>
    <property type="evidence" value="ECO:0007669"/>
    <property type="project" value="TreeGrafter"/>
</dbReference>
<keyword evidence="2" id="KW-0926">Vacuole</keyword>
<feature type="region of interest" description="Disordered" evidence="7">
    <location>
        <begin position="1424"/>
        <end position="1449"/>
    </location>
</feature>
<comment type="subcellular location">
    <subcellularLocation>
        <location evidence="1">Vacuole membrane</location>
        <topology evidence="1">Multi-pass membrane protein</topology>
    </subcellularLocation>
</comment>
<dbReference type="InterPro" id="IPR018966">
    <property type="entry name" value="VTC_domain"/>
</dbReference>
<feature type="transmembrane region" description="Helical" evidence="8">
    <location>
        <begin position="680"/>
        <end position="701"/>
    </location>
</feature>
<accession>A0A084QXJ2</accession>
<feature type="compositionally biased region" description="Polar residues" evidence="7">
    <location>
        <begin position="863"/>
        <end position="876"/>
    </location>
</feature>
<feature type="region of interest" description="Disordered" evidence="7">
    <location>
        <begin position="835"/>
        <end position="881"/>
    </location>
</feature>
<keyword evidence="3 8" id="KW-0812">Transmembrane</keyword>
<evidence type="ECO:0000313" key="11">
    <source>
        <dbReference type="Proteomes" id="UP000028524"/>
    </source>
</evidence>
<feature type="coiled-coil region" evidence="6">
    <location>
        <begin position="99"/>
        <end position="126"/>
    </location>
</feature>
<feature type="transmembrane region" description="Helical" evidence="8">
    <location>
        <begin position="722"/>
        <end position="741"/>
    </location>
</feature>
<dbReference type="GO" id="GO:0006799">
    <property type="term" value="P:polyphosphate biosynthetic process"/>
    <property type="evidence" value="ECO:0007669"/>
    <property type="project" value="UniProtKB-ARBA"/>
</dbReference>
<dbReference type="InterPro" id="IPR051572">
    <property type="entry name" value="VTC_Complex_Subunit"/>
</dbReference>
<keyword evidence="5 8" id="KW-0472">Membrane</keyword>
<dbReference type="GO" id="GO:0000329">
    <property type="term" value="C:fungal-type vacuole membrane"/>
    <property type="evidence" value="ECO:0007669"/>
    <property type="project" value="TreeGrafter"/>
</dbReference>
<protein>
    <recommendedName>
        <fullName evidence="9">SPX domain-containing protein</fullName>
    </recommendedName>
</protein>
<evidence type="ECO:0000256" key="8">
    <source>
        <dbReference type="SAM" id="Phobius"/>
    </source>
</evidence>
<dbReference type="PANTHER" id="PTHR46140">
    <property type="entry name" value="VACUOLAR TRANSPORTER CHAPERONE 1-RELATED"/>
    <property type="match status" value="1"/>
</dbReference>
<dbReference type="STRING" id="1283841.A0A084QXJ2"/>
<dbReference type="InParanoid" id="A0A084QXJ2"/>
<evidence type="ECO:0000256" key="7">
    <source>
        <dbReference type="SAM" id="MobiDB-lite"/>
    </source>
</evidence>
<dbReference type="PANTHER" id="PTHR46140:SF2">
    <property type="entry name" value="VACUOLAR TRANSPORTER CHAPERONE 3 COMPLEX SUBUNIT 3-RELATED"/>
    <property type="match status" value="1"/>
</dbReference>